<keyword evidence="3" id="KW-0067">ATP-binding</keyword>
<comment type="caution">
    <text evidence="7">The sequence shown here is derived from an EMBL/GenBank/DDBJ whole genome shotgun (WGS) entry which is preliminary data.</text>
</comment>
<dbReference type="InterPro" id="IPR001245">
    <property type="entry name" value="Ser-Thr/Tyr_kinase_cat_dom"/>
</dbReference>
<dbReference type="AlphaFoldDB" id="A0A4Y2K040"/>
<feature type="binding site" evidence="3">
    <location>
        <position position="294"/>
    </location>
    <ligand>
        <name>ATP</name>
        <dbReference type="ChEBI" id="CHEBI:30616"/>
    </ligand>
</feature>
<keyword evidence="4" id="KW-0812">Transmembrane</keyword>
<keyword evidence="4" id="KW-1133">Transmembrane helix</keyword>
<dbReference type="Gene3D" id="2.60.40.60">
    <property type="entry name" value="Cadherins"/>
    <property type="match status" value="1"/>
</dbReference>
<feature type="domain" description="Protein kinase" evidence="5">
    <location>
        <begin position="260"/>
        <end position="335"/>
    </location>
</feature>
<proteinExistence type="predicted"/>
<keyword evidence="4" id="KW-0472">Membrane</keyword>
<evidence type="ECO:0000313" key="8">
    <source>
        <dbReference type="Proteomes" id="UP000499080"/>
    </source>
</evidence>
<evidence type="ECO:0000256" key="2">
    <source>
        <dbReference type="PROSITE-ProRule" id="PRU00043"/>
    </source>
</evidence>
<dbReference type="InterPro" id="IPR011009">
    <property type="entry name" value="Kinase-like_dom_sf"/>
</dbReference>
<dbReference type="PROSITE" id="PS50011">
    <property type="entry name" value="PROTEIN_KINASE_DOM"/>
    <property type="match status" value="1"/>
</dbReference>
<dbReference type="InterPro" id="IPR017441">
    <property type="entry name" value="Protein_kinase_ATP_BS"/>
</dbReference>
<evidence type="ECO:0000259" key="6">
    <source>
        <dbReference type="PROSITE" id="PS50268"/>
    </source>
</evidence>
<dbReference type="GO" id="GO:0007156">
    <property type="term" value="P:homophilic cell adhesion via plasma membrane adhesion molecules"/>
    <property type="evidence" value="ECO:0007669"/>
    <property type="project" value="InterPro"/>
</dbReference>
<dbReference type="GO" id="GO:0005524">
    <property type="term" value="F:ATP binding"/>
    <property type="evidence" value="ECO:0007669"/>
    <property type="project" value="UniProtKB-UniRule"/>
</dbReference>
<dbReference type="EMBL" id="BGPR01004082">
    <property type="protein sequence ID" value="GBM95700.1"/>
    <property type="molecule type" value="Genomic_DNA"/>
</dbReference>
<accession>A0A4Y2K040</accession>
<reference evidence="7 8" key="1">
    <citation type="journal article" date="2019" name="Sci. Rep.">
        <title>Orb-weaving spider Araneus ventricosus genome elucidates the spidroin gene catalogue.</title>
        <authorList>
            <person name="Kono N."/>
            <person name="Nakamura H."/>
            <person name="Ohtoshi R."/>
            <person name="Moran D.A.P."/>
            <person name="Shinohara A."/>
            <person name="Yoshida Y."/>
            <person name="Fujiwara M."/>
            <person name="Mori M."/>
            <person name="Tomita M."/>
            <person name="Arakawa K."/>
        </authorList>
    </citation>
    <scope>NUCLEOTIDE SEQUENCE [LARGE SCALE GENOMIC DNA]</scope>
</reference>
<organism evidence="7 8">
    <name type="scientific">Araneus ventricosus</name>
    <name type="common">Orbweaver spider</name>
    <name type="synonym">Epeira ventricosa</name>
    <dbReference type="NCBI Taxonomy" id="182803"/>
    <lineage>
        <taxon>Eukaryota</taxon>
        <taxon>Metazoa</taxon>
        <taxon>Ecdysozoa</taxon>
        <taxon>Arthropoda</taxon>
        <taxon>Chelicerata</taxon>
        <taxon>Arachnida</taxon>
        <taxon>Araneae</taxon>
        <taxon>Araneomorphae</taxon>
        <taxon>Entelegynae</taxon>
        <taxon>Araneoidea</taxon>
        <taxon>Araneidae</taxon>
        <taxon>Araneus</taxon>
    </lineage>
</organism>
<dbReference type="PROSITE" id="PS00107">
    <property type="entry name" value="PROTEIN_KINASE_ATP"/>
    <property type="match status" value="1"/>
</dbReference>
<dbReference type="Proteomes" id="UP000499080">
    <property type="component" value="Unassembled WGS sequence"/>
</dbReference>
<dbReference type="GO" id="GO:0005509">
    <property type="term" value="F:calcium ion binding"/>
    <property type="evidence" value="ECO:0007669"/>
    <property type="project" value="UniProtKB-UniRule"/>
</dbReference>
<evidence type="ECO:0000256" key="3">
    <source>
        <dbReference type="PROSITE-ProRule" id="PRU10141"/>
    </source>
</evidence>
<evidence type="ECO:0000256" key="1">
    <source>
        <dbReference type="ARBA" id="ARBA00004167"/>
    </source>
</evidence>
<dbReference type="Pfam" id="PF07714">
    <property type="entry name" value="PK_Tyr_Ser-Thr"/>
    <property type="match status" value="1"/>
</dbReference>
<dbReference type="PROSITE" id="PS50268">
    <property type="entry name" value="CADHERIN_2"/>
    <property type="match status" value="1"/>
</dbReference>
<dbReference type="GO" id="GO:0004714">
    <property type="term" value="F:transmembrane receptor protein tyrosine kinase activity"/>
    <property type="evidence" value="ECO:0007669"/>
    <property type="project" value="TreeGrafter"/>
</dbReference>
<evidence type="ECO:0000313" key="7">
    <source>
        <dbReference type="EMBL" id="GBM95700.1"/>
    </source>
</evidence>
<keyword evidence="2" id="KW-0106">Calcium</keyword>
<comment type="subcellular location">
    <subcellularLocation>
        <location evidence="1">Membrane</location>
        <topology evidence="1">Single-pass membrane protein</topology>
    </subcellularLocation>
</comment>
<keyword evidence="3" id="KW-0547">Nucleotide-binding</keyword>
<protein>
    <recommendedName>
        <fullName evidence="9">Protein kinase domain-containing protein</fullName>
    </recommendedName>
</protein>
<dbReference type="GO" id="GO:0005886">
    <property type="term" value="C:plasma membrane"/>
    <property type="evidence" value="ECO:0007669"/>
    <property type="project" value="TreeGrafter"/>
</dbReference>
<dbReference type="InterPro" id="IPR002126">
    <property type="entry name" value="Cadherin-like_dom"/>
</dbReference>
<gene>
    <name evidence="7" type="ORF">AVEN_93189_1</name>
</gene>
<evidence type="ECO:0008006" key="9">
    <source>
        <dbReference type="Google" id="ProtNLM"/>
    </source>
</evidence>
<name>A0A4Y2K040_ARAVE</name>
<dbReference type="Gene3D" id="3.30.200.20">
    <property type="entry name" value="Phosphorylase Kinase, domain 1"/>
    <property type="match status" value="1"/>
</dbReference>
<feature type="transmembrane region" description="Helical" evidence="4">
    <location>
        <begin position="186"/>
        <end position="208"/>
    </location>
</feature>
<evidence type="ECO:0000256" key="4">
    <source>
        <dbReference type="SAM" id="Phobius"/>
    </source>
</evidence>
<keyword evidence="8" id="KW-1185">Reference proteome</keyword>
<dbReference type="InterPro" id="IPR000719">
    <property type="entry name" value="Prot_kinase_dom"/>
</dbReference>
<dbReference type="GO" id="GO:0043235">
    <property type="term" value="C:receptor complex"/>
    <property type="evidence" value="ECO:0007669"/>
    <property type="project" value="TreeGrafter"/>
</dbReference>
<dbReference type="InterPro" id="IPR050122">
    <property type="entry name" value="RTK"/>
</dbReference>
<dbReference type="GO" id="GO:0007169">
    <property type="term" value="P:cell surface receptor protein tyrosine kinase signaling pathway"/>
    <property type="evidence" value="ECO:0007669"/>
    <property type="project" value="TreeGrafter"/>
</dbReference>
<dbReference type="PANTHER" id="PTHR24416">
    <property type="entry name" value="TYROSINE-PROTEIN KINASE RECEPTOR"/>
    <property type="match status" value="1"/>
</dbReference>
<feature type="domain" description="Cadherin" evidence="6">
    <location>
        <begin position="55"/>
        <end position="158"/>
    </location>
</feature>
<dbReference type="SUPFAM" id="SSF56112">
    <property type="entry name" value="Protein kinase-like (PK-like)"/>
    <property type="match status" value="1"/>
</dbReference>
<sequence>MHFTEFRGSTFALDIIAVPAKKASEETAHATVVITITEDNFTLPDCSPREELCFSAPEMHYQIPETLRKGSDLGDLRSIPYAKLCPGSYVKYTLSYDNSIPVTIENERMMTRGFFDFEESAYHEWNISCEIRSKNENDTFYSRIRVYVLDVDDNPPYIQNSTDTYQEVDVSQISPVSWGGCGTQCVTMIVVVSLIVSGLIVVAGILTYRRWMSHPKDDELPSVRTPLNSSTYLVARGTMDYPLQQNVLQQAKLEFPRDQLTLEETLGEGEFGKVVKGKAKNIAGIFGTTTVAVKMLKDGSSPSERRDLVSELNLLKEISHPNVIRLLGASTDDGK</sequence>
<dbReference type="PANTHER" id="PTHR24416:SF617">
    <property type="entry name" value="RET ONCOGENE, ISOFORM A"/>
    <property type="match status" value="1"/>
</dbReference>
<evidence type="ECO:0000259" key="5">
    <source>
        <dbReference type="PROSITE" id="PS50011"/>
    </source>
</evidence>